<evidence type="ECO:0000313" key="12">
    <source>
        <dbReference type="Proteomes" id="UP000263040"/>
    </source>
</evidence>
<evidence type="ECO:0000256" key="3">
    <source>
        <dbReference type="ARBA" id="ARBA00012438"/>
    </source>
</evidence>
<evidence type="ECO:0000256" key="5">
    <source>
        <dbReference type="ARBA" id="ARBA00022679"/>
    </source>
</evidence>
<dbReference type="SMART" id="SM00387">
    <property type="entry name" value="HATPase_c"/>
    <property type="match status" value="1"/>
</dbReference>
<feature type="transmembrane region" description="Helical" evidence="8">
    <location>
        <begin position="20"/>
        <end position="41"/>
    </location>
</feature>
<evidence type="ECO:0000259" key="9">
    <source>
        <dbReference type="PROSITE" id="PS50109"/>
    </source>
</evidence>
<keyword evidence="12" id="KW-1185">Reference proteome</keyword>
<dbReference type="InterPro" id="IPR003661">
    <property type="entry name" value="HisK_dim/P_dom"/>
</dbReference>
<evidence type="ECO:0000256" key="6">
    <source>
        <dbReference type="ARBA" id="ARBA00022777"/>
    </source>
</evidence>
<dbReference type="CDD" id="cd12913">
    <property type="entry name" value="PDC1_MCP_like"/>
    <property type="match status" value="1"/>
</dbReference>
<accession>A0AAD0SNX5</accession>
<dbReference type="PANTHER" id="PTHR43711:SF26">
    <property type="entry name" value="SENSOR HISTIDINE KINASE RCSC"/>
    <property type="match status" value="1"/>
</dbReference>
<evidence type="ECO:0000256" key="2">
    <source>
        <dbReference type="ARBA" id="ARBA00004370"/>
    </source>
</evidence>
<dbReference type="InterPro" id="IPR036890">
    <property type="entry name" value="HATPase_C_sf"/>
</dbReference>
<dbReference type="EMBL" id="CP032100">
    <property type="protein sequence ID" value="AXX88840.1"/>
    <property type="molecule type" value="Genomic_DNA"/>
</dbReference>
<dbReference type="GO" id="GO:0016020">
    <property type="term" value="C:membrane"/>
    <property type="evidence" value="ECO:0007669"/>
    <property type="project" value="UniProtKB-SubCell"/>
</dbReference>
<dbReference type="Gene3D" id="3.30.565.10">
    <property type="entry name" value="Histidine kinase-like ATPase, C-terminal domain"/>
    <property type="match status" value="1"/>
</dbReference>
<dbReference type="Pfam" id="PF22673">
    <property type="entry name" value="MCP-like_PDC_1"/>
    <property type="match status" value="1"/>
</dbReference>
<dbReference type="InterPro" id="IPR003660">
    <property type="entry name" value="HAMP_dom"/>
</dbReference>
<dbReference type="InterPro" id="IPR004358">
    <property type="entry name" value="Sig_transdc_His_kin-like_C"/>
</dbReference>
<comment type="catalytic activity">
    <reaction evidence="1">
        <text>ATP + protein L-histidine = ADP + protein N-phospho-L-histidine.</text>
        <dbReference type="EC" id="2.7.13.3"/>
    </reaction>
</comment>
<dbReference type="GO" id="GO:0000155">
    <property type="term" value="F:phosphorelay sensor kinase activity"/>
    <property type="evidence" value="ECO:0007669"/>
    <property type="project" value="InterPro"/>
</dbReference>
<feature type="domain" description="Histidine kinase" evidence="9">
    <location>
        <begin position="485"/>
        <end position="703"/>
    </location>
</feature>
<dbReference type="RefSeq" id="WP_118885413.1">
    <property type="nucleotide sequence ID" value="NZ_CP032100.1"/>
</dbReference>
<keyword evidence="4" id="KW-0597">Phosphoprotein</keyword>
<name>A0AAD0SNX5_9BACT</name>
<dbReference type="InterPro" id="IPR005467">
    <property type="entry name" value="His_kinase_dom"/>
</dbReference>
<evidence type="ECO:0000256" key="4">
    <source>
        <dbReference type="ARBA" id="ARBA00022553"/>
    </source>
</evidence>
<dbReference type="AlphaFoldDB" id="A0AAD0SNX5"/>
<dbReference type="SUPFAM" id="SSF47384">
    <property type="entry name" value="Homodimeric domain of signal transducing histidine kinase"/>
    <property type="match status" value="1"/>
</dbReference>
<keyword evidence="8" id="KW-1133">Transmembrane helix</keyword>
<dbReference type="Gene3D" id="3.30.450.20">
    <property type="entry name" value="PAS domain"/>
    <property type="match status" value="1"/>
</dbReference>
<dbReference type="CDD" id="cd00082">
    <property type="entry name" value="HisKA"/>
    <property type="match status" value="1"/>
</dbReference>
<evidence type="ECO:0000256" key="8">
    <source>
        <dbReference type="SAM" id="Phobius"/>
    </source>
</evidence>
<dbReference type="EC" id="2.7.13.3" evidence="3"/>
<keyword evidence="8" id="KW-0812">Transmembrane</keyword>
<keyword evidence="6 11" id="KW-0418">Kinase</keyword>
<keyword evidence="5" id="KW-0808">Transferase</keyword>
<dbReference type="Pfam" id="PF02518">
    <property type="entry name" value="HATPase_c"/>
    <property type="match status" value="1"/>
</dbReference>
<dbReference type="Gene3D" id="1.10.287.130">
    <property type="match status" value="1"/>
</dbReference>
<dbReference type="FunFam" id="3.30.565.10:FF:000010">
    <property type="entry name" value="Sensor histidine kinase RcsC"/>
    <property type="match status" value="1"/>
</dbReference>
<sequence>MEKTLKKNKQLGKILSTHFVKFSLIPILVVEVALIILYFSINSYISSKNITLLLQEAQSHSQAILENEATIISDKLAEVSRMASILQYTHQNIMANPKQFGLPNGKPQFDVAQNGVFYKTNKIGSSLYYSAKTQITETEKNKAIFTEAMDMSLKSIVDINPNIIAAYFNTWDNMNRLYPFIDKVYEQYGTHIQMEDYNFYYLADLKHNPEKKPVWTSAYLDPAGNGWMLSCVVPIYNKDFLEGVTGLDITINNLVKNILNRKLPYNANLFMVDKEGMIIAMPEKIETLLELKELKEHLYTDSILKTISKPEEFNILTNKSPFASHFKDLIENKTPYATLKIADKEYLTLQQNIDETHWKLMILIDKENIFASIEHLKNLSNKIGYAAIIFLLFFYVIFFYLLLKRITIFSDSITKPIIDLSNQTSQISQDNKKVTLLESNISEIYQLNVNFVSMINELNERTKKLYDAKIFAEEANKSKDDFLANMSHELKTPLNSINIISDVMIKNKSGNLDEKQIKNLEIVHKCGKDLLYLINDVLDLSKLDAKQNHIHNTKINLKNFMTSIYEMFLAQIKAKNIELIFKIDDNLDYIYNDQNKIKQIIRNLLSNALKFTEKGKIYFIVKDDKNNIKIIIQDEGIGIPQDKIEYIFDRFKQLDGSTTRKYGGTGLGLSICKEIITLLNGEIKVTSEQNKGSTFEVIIPKNMNLATSQNLENFQDEFEENNNKNIVLDENTNFISPTKSIEKESIYVLNNDPISFFNLIIELNKKYHVKQLSKVEQLFLIETEDKNPKIIIDISKLRNEDKQDIEKLSTTNLILFYENHISESLENKALKIYQKPLNHDVLFNL</sequence>
<proteinExistence type="predicted"/>
<dbReference type="PROSITE" id="PS50109">
    <property type="entry name" value="HIS_KIN"/>
    <property type="match status" value="1"/>
</dbReference>
<protein>
    <recommendedName>
        <fullName evidence="3">histidine kinase</fullName>
        <ecNumber evidence="3">2.7.13.3</ecNumber>
    </recommendedName>
</protein>
<evidence type="ECO:0000313" key="11">
    <source>
        <dbReference type="EMBL" id="AXX88840.1"/>
    </source>
</evidence>
<feature type="transmembrane region" description="Helical" evidence="8">
    <location>
        <begin position="383"/>
        <end position="403"/>
    </location>
</feature>
<evidence type="ECO:0000256" key="7">
    <source>
        <dbReference type="ARBA" id="ARBA00023012"/>
    </source>
</evidence>
<evidence type="ECO:0000256" key="1">
    <source>
        <dbReference type="ARBA" id="ARBA00000085"/>
    </source>
</evidence>
<dbReference type="PROSITE" id="PS50885">
    <property type="entry name" value="HAMP"/>
    <property type="match status" value="1"/>
</dbReference>
<keyword evidence="7" id="KW-0902">Two-component regulatory system</keyword>
<organism evidence="11 12">
    <name type="scientific">Arcobacter suis CECT 7833</name>
    <dbReference type="NCBI Taxonomy" id="663365"/>
    <lineage>
        <taxon>Bacteria</taxon>
        <taxon>Pseudomonadati</taxon>
        <taxon>Campylobacterota</taxon>
        <taxon>Epsilonproteobacteria</taxon>
        <taxon>Campylobacterales</taxon>
        <taxon>Arcobacteraceae</taxon>
        <taxon>Arcobacter</taxon>
    </lineage>
</organism>
<reference evidence="11 12" key="1">
    <citation type="submission" date="2018-08" db="EMBL/GenBank/DDBJ databases">
        <title>Complete genome of the Arcobacter suis type strain LMG 26152.</title>
        <authorList>
            <person name="Miller W.G."/>
            <person name="Yee E."/>
            <person name="Bono J.L."/>
        </authorList>
    </citation>
    <scope>NUCLEOTIDE SEQUENCE [LARGE SCALE GENOMIC DNA]</scope>
    <source>
        <strain evidence="11 12">CECT 7833</strain>
    </source>
</reference>
<dbReference type="PRINTS" id="PR00344">
    <property type="entry name" value="BCTRLSENSOR"/>
</dbReference>
<dbReference type="Proteomes" id="UP000263040">
    <property type="component" value="Chromosome"/>
</dbReference>
<gene>
    <name evidence="11" type="ORF">ASUIS_0332</name>
</gene>
<dbReference type="SMART" id="SM00388">
    <property type="entry name" value="HisKA"/>
    <property type="match status" value="1"/>
</dbReference>
<dbReference type="PANTHER" id="PTHR43711">
    <property type="entry name" value="TWO-COMPONENT HISTIDINE KINASE"/>
    <property type="match status" value="1"/>
</dbReference>
<feature type="domain" description="HAMP" evidence="10">
    <location>
        <begin position="411"/>
        <end position="463"/>
    </location>
</feature>
<dbReference type="SUPFAM" id="SSF55874">
    <property type="entry name" value="ATPase domain of HSP90 chaperone/DNA topoisomerase II/histidine kinase"/>
    <property type="match status" value="1"/>
</dbReference>
<dbReference type="KEGG" id="asui:ASUIS_0332"/>
<evidence type="ECO:0000259" key="10">
    <source>
        <dbReference type="PROSITE" id="PS50885"/>
    </source>
</evidence>
<keyword evidence="8" id="KW-0472">Membrane</keyword>
<dbReference type="InterPro" id="IPR036097">
    <property type="entry name" value="HisK_dim/P_sf"/>
</dbReference>
<dbReference type="CDD" id="cd16922">
    <property type="entry name" value="HATPase_EvgS-ArcB-TorS-like"/>
    <property type="match status" value="1"/>
</dbReference>
<dbReference type="InterPro" id="IPR050736">
    <property type="entry name" value="Sensor_HK_Regulatory"/>
</dbReference>
<dbReference type="Gene3D" id="6.10.340.10">
    <property type="match status" value="1"/>
</dbReference>
<comment type="subcellular location">
    <subcellularLocation>
        <location evidence="2">Membrane</location>
    </subcellularLocation>
</comment>
<dbReference type="Pfam" id="PF00512">
    <property type="entry name" value="HisKA"/>
    <property type="match status" value="1"/>
</dbReference>
<dbReference type="InterPro" id="IPR003594">
    <property type="entry name" value="HATPase_dom"/>
</dbReference>